<protein>
    <submittedName>
        <fullName evidence="2">1,4-alpha-glucan branching enzyme GlgB</fullName>
        <ecNumber evidence="2">2.4.1.18</ecNumber>
    </submittedName>
</protein>
<dbReference type="GO" id="GO:0003844">
    <property type="term" value="F:1,4-alpha-glucan branching enzyme activity"/>
    <property type="evidence" value="ECO:0007669"/>
    <property type="project" value="UniProtKB-EC"/>
</dbReference>
<keyword evidence="2" id="KW-0808">Transferase</keyword>
<evidence type="ECO:0000259" key="1">
    <source>
        <dbReference type="Pfam" id="PF02806"/>
    </source>
</evidence>
<dbReference type="PANTHER" id="PTHR43651:SF3">
    <property type="entry name" value="1,4-ALPHA-GLUCAN-BRANCHING ENZYME"/>
    <property type="match status" value="1"/>
</dbReference>
<dbReference type="GO" id="GO:0043169">
    <property type="term" value="F:cation binding"/>
    <property type="evidence" value="ECO:0007669"/>
    <property type="project" value="InterPro"/>
</dbReference>
<dbReference type="CDD" id="cd11322">
    <property type="entry name" value="AmyAc_Glg_BE"/>
    <property type="match status" value="1"/>
</dbReference>
<dbReference type="InterPro" id="IPR017853">
    <property type="entry name" value="GH"/>
</dbReference>
<dbReference type="InterPro" id="IPR006048">
    <property type="entry name" value="A-amylase/branching_C"/>
</dbReference>
<accession>A0A644YSR4</accession>
<dbReference type="EC" id="2.4.1.18" evidence="2"/>
<dbReference type="GO" id="GO:0005978">
    <property type="term" value="P:glycogen biosynthetic process"/>
    <property type="evidence" value="ECO:0007669"/>
    <property type="project" value="TreeGrafter"/>
</dbReference>
<reference evidence="2" key="1">
    <citation type="submission" date="2019-08" db="EMBL/GenBank/DDBJ databases">
        <authorList>
            <person name="Kucharzyk K."/>
            <person name="Murdoch R.W."/>
            <person name="Higgins S."/>
            <person name="Loffler F."/>
        </authorList>
    </citation>
    <scope>NUCLEOTIDE SEQUENCE</scope>
</reference>
<feature type="domain" description="Alpha-amylase/branching enzyme C-terminal all beta" evidence="1">
    <location>
        <begin position="217"/>
        <end position="313"/>
    </location>
</feature>
<dbReference type="Pfam" id="PF02806">
    <property type="entry name" value="Alpha-amylase_C"/>
    <property type="match status" value="1"/>
</dbReference>
<organism evidence="2">
    <name type="scientific">bioreactor metagenome</name>
    <dbReference type="NCBI Taxonomy" id="1076179"/>
    <lineage>
        <taxon>unclassified sequences</taxon>
        <taxon>metagenomes</taxon>
        <taxon>ecological metagenomes</taxon>
    </lineage>
</organism>
<dbReference type="SUPFAM" id="SSF51011">
    <property type="entry name" value="Glycosyl hydrolase domain"/>
    <property type="match status" value="1"/>
</dbReference>
<dbReference type="SUPFAM" id="SSF51445">
    <property type="entry name" value="(Trans)glycosidases"/>
    <property type="match status" value="1"/>
</dbReference>
<dbReference type="PANTHER" id="PTHR43651">
    <property type="entry name" value="1,4-ALPHA-GLUCAN-BRANCHING ENZYME"/>
    <property type="match status" value="1"/>
</dbReference>
<dbReference type="EMBL" id="VSSQ01006053">
    <property type="protein sequence ID" value="MPM31369.1"/>
    <property type="molecule type" value="Genomic_DNA"/>
</dbReference>
<keyword evidence="2" id="KW-0328">Glycosyltransferase</keyword>
<dbReference type="GO" id="GO:0005829">
    <property type="term" value="C:cytosol"/>
    <property type="evidence" value="ECO:0007669"/>
    <property type="project" value="TreeGrafter"/>
</dbReference>
<sequence>MLYLDFGKQPGEWLPNRYGGHDNLDAVAFFRKLNSAVGKLPGGKMLFAEESSAYPYVTRPASEDGLGFAYKWNMGWMNDVLSYMEMDSIYRKYHHDKLTFSLCYAFSEHYILPFSHDEVVHGKKSLLSKMPGDYWQQFAQLRLLFSYQFAHPGKKLMFMGDEFGQYIEWKFDDSLDWFLLNYPKHAEMQMFVRDLNHFYTDTPPMFECDDSWAGFRWCGVDDNIHSILSFMRFDRDGNALLWTFNFTPMPWMDYMIGVPRYGLYTEVFSSDAPYYGGTGDYPNAPTMSECEPYGEHPCRLRLRLPPFGAVCYALTPKPLPKQKDSKEGNA</sequence>
<dbReference type="Gene3D" id="3.20.20.80">
    <property type="entry name" value="Glycosidases"/>
    <property type="match status" value="1"/>
</dbReference>
<dbReference type="AlphaFoldDB" id="A0A644YSR4"/>
<gene>
    <name evidence="2" type="primary">glgB_20</name>
    <name evidence="2" type="ORF">SDC9_77924</name>
</gene>
<dbReference type="InterPro" id="IPR013780">
    <property type="entry name" value="Glyco_hydro_b"/>
</dbReference>
<dbReference type="Gene3D" id="2.60.40.1180">
    <property type="entry name" value="Golgi alpha-mannosidase II"/>
    <property type="match status" value="1"/>
</dbReference>
<evidence type="ECO:0000313" key="2">
    <source>
        <dbReference type="EMBL" id="MPM31369.1"/>
    </source>
</evidence>
<proteinExistence type="predicted"/>
<comment type="caution">
    <text evidence="2">The sequence shown here is derived from an EMBL/GenBank/DDBJ whole genome shotgun (WGS) entry which is preliminary data.</text>
</comment>
<name>A0A644YSR4_9ZZZZ</name>